<organism evidence="1 2">
    <name type="scientific">Lactococcus garvieae</name>
    <dbReference type="NCBI Taxonomy" id="1363"/>
    <lineage>
        <taxon>Bacteria</taxon>
        <taxon>Bacillati</taxon>
        <taxon>Bacillota</taxon>
        <taxon>Bacilli</taxon>
        <taxon>Lactobacillales</taxon>
        <taxon>Streptococcaceae</taxon>
        <taxon>Lactococcus</taxon>
    </lineage>
</organism>
<evidence type="ECO:0000313" key="2">
    <source>
        <dbReference type="Proteomes" id="UP001164042"/>
    </source>
</evidence>
<protein>
    <submittedName>
        <fullName evidence="1">Uncharacterized protein</fullName>
    </submittedName>
</protein>
<sequence>MVISRNELINILDSIGLEYELDSDQPGVVTKDKNFCSYSELKLPSDYYKKSRNFSNQFSSNFDMTQLSYKENDNGRKYFIPQKYTKVVKSNKFKNDNTVDTEALAA</sequence>
<dbReference type="AlphaFoldDB" id="A0AA46YU51"/>
<evidence type="ECO:0000313" key="1">
    <source>
        <dbReference type="EMBL" id="UYT11294.1"/>
    </source>
</evidence>
<proteinExistence type="predicted"/>
<dbReference type="Proteomes" id="UP001164042">
    <property type="component" value="Chromosome"/>
</dbReference>
<dbReference type="EMBL" id="CP109635">
    <property type="protein sequence ID" value="UYT11294.1"/>
    <property type="molecule type" value="Genomic_DNA"/>
</dbReference>
<reference evidence="1" key="1">
    <citation type="submission" date="2022-10" db="EMBL/GenBank/DDBJ databases">
        <title>Genome assembly of Lactococcus garvieae isolates from cricket gut.</title>
        <authorList>
            <person name="Luecke A.R."/>
            <person name="Brown A.M.V."/>
            <person name="Wakeman C.A."/>
        </authorList>
    </citation>
    <scope>NUCLEOTIDE SEQUENCE</scope>
    <source>
        <strain evidence="1">Alexii-11_2</strain>
    </source>
</reference>
<accession>A0AA46YU51</accession>
<name>A0AA46YU51_9LACT</name>
<gene>
    <name evidence="1" type="ORF">OF801_04925</name>
</gene>
<dbReference type="RefSeq" id="WP_206917428.1">
    <property type="nucleotide sequence ID" value="NZ_CP109635.1"/>
</dbReference>